<dbReference type="EMBL" id="FO082843">
    <property type="protein sequence ID" value="CCF63808.1"/>
    <property type="molecule type" value="Genomic_DNA"/>
</dbReference>
<evidence type="ECO:0000313" key="2">
    <source>
        <dbReference type="Proteomes" id="UP000008190"/>
    </source>
</evidence>
<dbReference type="STRING" id="1127134.NOCYR_3041"/>
<dbReference type="RefSeq" id="WP_014351264.1">
    <property type="nucleotide sequence ID" value="NC_016887.1"/>
</dbReference>
<evidence type="ECO:0000313" key="1">
    <source>
        <dbReference type="EMBL" id="CCF63808.1"/>
    </source>
</evidence>
<name>H6RBG9_NOCCG</name>
<gene>
    <name evidence="1" type="ordered locus">NOCYR_3041</name>
</gene>
<reference evidence="1 2" key="1">
    <citation type="journal article" date="2012" name="J. Bacteriol.">
        <title>Genome sequence of the human- and animal-pathogenic strain Nocardia cyriacigeorgica GUH-2.</title>
        <authorList>
            <person name="Zoropogui A."/>
            <person name="Pujic P."/>
            <person name="Normand P."/>
            <person name="Barbe V."/>
            <person name="Beaman B."/>
            <person name="Beaman L."/>
            <person name="Boiron P."/>
            <person name="Colinon C."/>
            <person name="Deredjian A."/>
            <person name="Graindorge A."/>
            <person name="Mangenot S."/>
            <person name="Nazaret S."/>
            <person name="Neto M."/>
            <person name="Petit S."/>
            <person name="Roche D."/>
            <person name="Vallenet D."/>
            <person name="Rodriguez-Nava V."/>
            <person name="Richard Y."/>
            <person name="Cournoyer B."/>
            <person name="Blaha D."/>
        </authorList>
    </citation>
    <scope>NUCLEOTIDE SEQUENCE [LARGE SCALE GENOMIC DNA]</scope>
    <source>
        <strain evidence="1 2">GUH-2</strain>
    </source>
</reference>
<protein>
    <submittedName>
        <fullName evidence="1">Uncharacterized protein</fullName>
    </submittedName>
</protein>
<accession>H6RBG9</accession>
<proteinExistence type="predicted"/>
<dbReference type="AlphaFoldDB" id="H6RBG9"/>
<organism evidence="1 2">
    <name type="scientific">Nocardia cyriacigeorgica (strain GUH-2)</name>
    <dbReference type="NCBI Taxonomy" id="1127134"/>
    <lineage>
        <taxon>Bacteria</taxon>
        <taxon>Bacillati</taxon>
        <taxon>Actinomycetota</taxon>
        <taxon>Actinomycetes</taxon>
        <taxon>Mycobacteriales</taxon>
        <taxon>Nocardiaceae</taxon>
        <taxon>Nocardia</taxon>
    </lineage>
</organism>
<sequence>MTVELAHRVMQEHIDCPVTVCAIKSQAKTLLVQHNRMSPANRVKFGY</sequence>
<dbReference type="HOGENOM" id="CLU_209141_0_0_11"/>
<dbReference type="Proteomes" id="UP000008190">
    <property type="component" value="Chromosome"/>
</dbReference>
<keyword evidence="2" id="KW-1185">Reference proteome</keyword>
<dbReference type="KEGG" id="ncy:NOCYR_3041"/>